<name>A0A0D6PI59_9PROT</name>
<proteinExistence type="predicted"/>
<comment type="caution">
    <text evidence="1">The sequence shown here is derived from an EMBL/GenBank/DDBJ whole genome shotgun (WGS) entry which is preliminary data.</text>
</comment>
<dbReference type="EMBL" id="BANC01000094">
    <property type="protein sequence ID" value="GAN81460.1"/>
    <property type="molecule type" value="Genomic_DNA"/>
</dbReference>
<dbReference type="RefSeq" id="WP_048879848.1">
    <property type="nucleotide sequence ID" value="NZ_BANC01000094.1"/>
</dbReference>
<evidence type="ECO:0000313" key="2">
    <source>
        <dbReference type="Proteomes" id="UP000032668"/>
    </source>
</evidence>
<dbReference type="Proteomes" id="UP000032668">
    <property type="component" value="Unassembled WGS sequence"/>
</dbReference>
<reference evidence="1 2" key="1">
    <citation type="submission" date="2012-11" db="EMBL/GenBank/DDBJ databases">
        <title>Whole genome sequence of Acidocella aminolytica 101 = DSM 11237.</title>
        <authorList>
            <person name="Azuma Y."/>
            <person name="Higashiura N."/>
            <person name="Hirakawa H."/>
            <person name="Matsushita K."/>
        </authorList>
    </citation>
    <scope>NUCLEOTIDE SEQUENCE [LARGE SCALE GENOMIC DNA]</scope>
    <source>
        <strain evidence="2">101 / DSM 11237</strain>
    </source>
</reference>
<keyword evidence="2" id="KW-1185">Reference proteome</keyword>
<protein>
    <submittedName>
        <fullName evidence="1">Uncharacterized protein</fullName>
    </submittedName>
</protein>
<dbReference type="AlphaFoldDB" id="A0A0D6PI59"/>
<organism evidence="1 2">
    <name type="scientific">Acidocella aminolytica 101 = DSM 11237</name>
    <dbReference type="NCBI Taxonomy" id="1120923"/>
    <lineage>
        <taxon>Bacteria</taxon>
        <taxon>Pseudomonadati</taxon>
        <taxon>Pseudomonadota</taxon>
        <taxon>Alphaproteobacteria</taxon>
        <taxon>Acetobacterales</taxon>
        <taxon>Acidocellaceae</taxon>
        <taxon>Acidocella</taxon>
    </lineage>
</organism>
<evidence type="ECO:0000313" key="1">
    <source>
        <dbReference type="EMBL" id="GAN81460.1"/>
    </source>
</evidence>
<dbReference type="STRING" id="1120923.SAMN02746095_01872"/>
<accession>A0A0D6PI59</accession>
<gene>
    <name evidence="1" type="ORF">Aam_096_019</name>
</gene>
<sequence length="230" mass="26216">MSRASGTMVDDKISCEEFTAEIIHTILESGVMKSGNIPKQGDPACEALAGLCNHYRKEVLFTNEPWQAKKQKKNKITKSIQSLLALLPEYRESYKSRVSEAELWVRESTDDATREILKNLFKRADIERQVFESLLSSLSQAIDMDIPRLEDERIANGDGKRTNWDEPLYLVFKGRVPSASDRDAFRFIAAVNNRIRGICAPIEESKIESIRQNLMTRGTLRLEFRPSGDF</sequence>